<feature type="region of interest" description="Disordered" evidence="1">
    <location>
        <begin position="30"/>
        <end position="59"/>
    </location>
</feature>
<evidence type="ECO:0000313" key="3">
    <source>
        <dbReference type="Proteomes" id="UP000327294"/>
    </source>
</evidence>
<evidence type="ECO:0000313" key="2">
    <source>
        <dbReference type="EMBL" id="QFQ96530.1"/>
    </source>
</evidence>
<reference evidence="2 3" key="1">
    <citation type="submission" date="2019-10" db="EMBL/GenBank/DDBJ databases">
        <title>Streptomyces sp. strain GY16 isolated from leaves of Broussonetia papyrifera.</title>
        <authorList>
            <person name="Mo P."/>
        </authorList>
    </citation>
    <scope>NUCLEOTIDE SEQUENCE [LARGE SCALE GENOMIC DNA]</scope>
    <source>
        <strain evidence="2 3">GY16</strain>
    </source>
</reference>
<name>A0A5P8K0M4_9ACTN</name>
<dbReference type="AlphaFoldDB" id="A0A5P8K0M4"/>
<sequence length="142" mass="14510">MATGGAPRRPGAALGPTLLIGVLVTGCAAGTTDGRTDGRGGSPSASATPHRPSPSATPPEALCARIVAHWAREVLDGGTYGDYQSMGLSNGQYDVLRAVVDAARAEKERAGPTAAERLIVRRARADCRELYRSGGPGGGPWS</sequence>
<gene>
    <name evidence="2" type="ORF">F9278_10240</name>
</gene>
<dbReference type="KEGG" id="sphv:F9278_10240"/>
<keyword evidence="3" id="KW-1185">Reference proteome</keyword>
<organism evidence="2 3">
    <name type="scientific">Streptomyces phaeolivaceus</name>
    <dbReference type="NCBI Taxonomy" id="2653200"/>
    <lineage>
        <taxon>Bacteria</taxon>
        <taxon>Bacillati</taxon>
        <taxon>Actinomycetota</taxon>
        <taxon>Actinomycetes</taxon>
        <taxon>Kitasatosporales</taxon>
        <taxon>Streptomycetaceae</taxon>
        <taxon>Streptomyces</taxon>
    </lineage>
</organism>
<dbReference type="RefSeq" id="WP_152168030.1">
    <property type="nucleotide sequence ID" value="NZ_CP045096.1"/>
</dbReference>
<accession>A0A5P8K0M4</accession>
<protein>
    <submittedName>
        <fullName evidence="2">Uncharacterized protein</fullName>
    </submittedName>
</protein>
<dbReference type="Proteomes" id="UP000327294">
    <property type="component" value="Chromosome"/>
</dbReference>
<evidence type="ECO:0000256" key="1">
    <source>
        <dbReference type="SAM" id="MobiDB-lite"/>
    </source>
</evidence>
<proteinExistence type="predicted"/>
<dbReference type="EMBL" id="CP045096">
    <property type="protein sequence ID" value="QFQ96530.1"/>
    <property type="molecule type" value="Genomic_DNA"/>
</dbReference>